<evidence type="ECO:0000313" key="1">
    <source>
        <dbReference type="EMBL" id="RKL68454.1"/>
    </source>
</evidence>
<reference evidence="1 2" key="1">
    <citation type="submission" date="2017-10" db="EMBL/GenBank/DDBJ databases">
        <title>Bacillus sp. nov., a halophilic bacterium isolated from a Keqin Lake.</title>
        <authorList>
            <person name="Wang H."/>
        </authorList>
    </citation>
    <scope>NUCLEOTIDE SEQUENCE [LARGE SCALE GENOMIC DNA]</scope>
    <source>
        <strain evidence="1 2">KCTC 13187</strain>
    </source>
</reference>
<name>A0A3A9K5Y1_9BACI</name>
<dbReference type="InterPro" id="IPR010461">
    <property type="entry name" value="ComK"/>
</dbReference>
<dbReference type="OrthoDB" id="2417337at2"/>
<proteinExistence type="predicted"/>
<organism evidence="1 2">
    <name type="scientific">Salipaludibacillus neizhouensis</name>
    <dbReference type="NCBI Taxonomy" id="885475"/>
    <lineage>
        <taxon>Bacteria</taxon>
        <taxon>Bacillati</taxon>
        <taxon>Bacillota</taxon>
        <taxon>Bacilli</taxon>
        <taxon>Bacillales</taxon>
        <taxon>Bacillaceae</taxon>
    </lineage>
</organism>
<protein>
    <submittedName>
        <fullName evidence="1">Competence protein</fullName>
    </submittedName>
</protein>
<accession>A0A3A9K5Y1</accession>
<evidence type="ECO:0000313" key="2">
    <source>
        <dbReference type="Proteomes" id="UP000281498"/>
    </source>
</evidence>
<dbReference type="Proteomes" id="UP000281498">
    <property type="component" value="Unassembled WGS sequence"/>
</dbReference>
<dbReference type="AlphaFoldDB" id="A0A3A9K5Y1"/>
<dbReference type="GO" id="GO:0030420">
    <property type="term" value="P:establishment of competence for transformation"/>
    <property type="evidence" value="ECO:0007669"/>
    <property type="project" value="InterPro"/>
</dbReference>
<dbReference type="Pfam" id="PF06338">
    <property type="entry name" value="ComK"/>
    <property type="match status" value="1"/>
</dbReference>
<comment type="caution">
    <text evidence="1">The sequence shown here is derived from an EMBL/GenBank/DDBJ whole genome shotgun (WGS) entry which is preliminary data.</text>
</comment>
<gene>
    <name evidence="1" type="ORF">CR203_06080</name>
</gene>
<sequence>MDNVYKDYKITKNTQALLPSYRSDSSTLVFETGLKIYVKQNPLEIIKAACLDGFSTYEGRREAAIYRMGAKRKVPIAICPMRDIYAFPSLSPTNFHCHWLFFDHIQDFTSPKNDSRQTIVTFKNNRKLLLSVSPSVLEKQMYRTSLCILRCNQHGEQSRGVQYNPLTEYSGNADYTPTIAFNSLSNLE</sequence>
<dbReference type="EMBL" id="PDOE01000002">
    <property type="protein sequence ID" value="RKL68454.1"/>
    <property type="molecule type" value="Genomic_DNA"/>
</dbReference>
<keyword evidence="2" id="KW-1185">Reference proteome</keyword>